<dbReference type="RefSeq" id="WP_182543266.1">
    <property type="nucleotide sequence ID" value="NZ_JACGWZ010000001.1"/>
</dbReference>
<dbReference type="Proteomes" id="UP000569329">
    <property type="component" value="Unassembled WGS sequence"/>
</dbReference>
<proteinExistence type="predicted"/>
<keyword evidence="3" id="KW-1185">Reference proteome</keyword>
<name>A0A839DTM5_9PSEU</name>
<evidence type="ECO:0000313" key="2">
    <source>
        <dbReference type="EMBL" id="MBA8824109.1"/>
    </source>
</evidence>
<organism evidence="2 3">
    <name type="scientific">Halosaccharopolyspora lacisalsi</name>
    <dbReference type="NCBI Taxonomy" id="1000566"/>
    <lineage>
        <taxon>Bacteria</taxon>
        <taxon>Bacillati</taxon>
        <taxon>Actinomycetota</taxon>
        <taxon>Actinomycetes</taxon>
        <taxon>Pseudonocardiales</taxon>
        <taxon>Pseudonocardiaceae</taxon>
        <taxon>Halosaccharopolyspora</taxon>
    </lineage>
</organism>
<evidence type="ECO:0000256" key="1">
    <source>
        <dbReference type="SAM" id="MobiDB-lite"/>
    </source>
</evidence>
<comment type="caution">
    <text evidence="2">The sequence shown here is derived from an EMBL/GenBank/DDBJ whole genome shotgun (WGS) entry which is preliminary data.</text>
</comment>
<dbReference type="AlphaFoldDB" id="A0A839DTM5"/>
<protein>
    <submittedName>
        <fullName evidence="2">Uncharacterized protein</fullName>
    </submittedName>
</protein>
<reference evidence="2 3" key="1">
    <citation type="submission" date="2020-07" db="EMBL/GenBank/DDBJ databases">
        <title>Sequencing the genomes of 1000 actinobacteria strains.</title>
        <authorList>
            <person name="Klenk H.-P."/>
        </authorList>
    </citation>
    <scope>NUCLEOTIDE SEQUENCE [LARGE SCALE GENOMIC DNA]</scope>
    <source>
        <strain evidence="2 3">DSM 45975</strain>
    </source>
</reference>
<sequence length="136" mass="14574">MAHRSNRFVRAGAATTVALTLGFDPPVATAEPSPPSSSSSESLQRYKKLGTKAAKANEELLAAQQDLQRKRNELAAADDASARARAAEEARAVQVKARGRVDRFIKAPYKGARLNTVSALLVSEPPGRFWIGEPCS</sequence>
<gene>
    <name evidence="2" type="ORF">FHX42_001438</name>
</gene>
<dbReference type="EMBL" id="JACGWZ010000001">
    <property type="protein sequence ID" value="MBA8824109.1"/>
    <property type="molecule type" value="Genomic_DNA"/>
</dbReference>
<evidence type="ECO:0000313" key="3">
    <source>
        <dbReference type="Proteomes" id="UP000569329"/>
    </source>
</evidence>
<accession>A0A839DTM5</accession>
<feature type="region of interest" description="Disordered" evidence="1">
    <location>
        <begin position="24"/>
        <end position="49"/>
    </location>
</feature>